<accession>A0ACC3BYJ1</accession>
<dbReference type="Proteomes" id="UP000798662">
    <property type="component" value="Chromosome 2"/>
</dbReference>
<reference evidence="1" key="1">
    <citation type="submission" date="2019-11" db="EMBL/GenBank/DDBJ databases">
        <title>Nori genome reveals adaptations in red seaweeds to the harsh intertidal environment.</title>
        <authorList>
            <person name="Wang D."/>
            <person name="Mao Y."/>
        </authorList>
    </citation>
    <scope>NUCLEOTIDE SEQUENCE</scope>
    <source>
        <tissue evidence="1">Gametophyte</tissue>
    </source>
</reference>
<name>A0ACC3BYJ1_PYRYE</name>
<keyword evidence="2" id="KW-1185">Reference proteome</keyword>
<gene>
    <name evidence="1" type="ORF">I4F81_005678</name>
</gene>
<proteinExistence type="predicted"/>
<protein>
    <submittedName>
        <fullName evidence="1">Uncharacterized protein</fullName>
    </submittedName>
</protein>
<sequence>MFHDLNVPASLHSRYGDGALWEVARLGYDVVAFATTVTGKLGPEHLPPPHLRRSTDAAGEGEDAPVHTRGGAVGQYVRLPDGGGGHDTAVCELVLFFVLNGWVGLAFRTYLCRRWRLRSVFLLVVCSWFSGTDVVRSRTSFSGCALLLCILLAQILRLERRQPTGGTLLQLTRVTVEVNETADLTNLASPILAQYDIVAVRPATEKLLQQCMQFDFDILSLDLSARMPFFVKRPQSHVAAEKGVAFEIAYAGALCDGAPRRFLISNAVALVRALRGRNIVLTSAAASLLHLRGPYDVINLALLFNLDLQQARDAVVGTPAAVVQHACSRRSHKGFAYIAP</sequence>
<dbReference type="EMBL" id="CM020619">
    <property type="protein sequence ID" value="KAK1863116.1"/>
    <property type="molecule type" value="Genomic_DNA"/>
</dbReference>
<organism evidence="1 2">
    <name type="scientific">Pyropia yezoensis</name>
    <name type="common">Susabi-nori</name>
    <name type="synonym">Porphyra yezoensis</name>
    <dbReference type="NCBI Taxonomy" id="2788"/>
    <lineage>
        <taxon>Eukaryota</taxon>
        <taxon>Rhodophyta</taxon>
        <taxon>Bangiophyceae</taxon>
        <taxon>Bangiales</taxon>
        <taxon>Bangiaceae</taxon>
        <taxon>Pyropia</taxon>
    </lineage>
</organism>
<evidence type="ECO:0000313" key="2">
    <source>
        <dbReference type="Proteomes" id="UP000798662"/>
    </source>
</evidence>
<evidence type="ECO:0000313" key="1">
    <source>
        <dbReference type="EMBL" id="KAK1863116.1"/>
    </source>
</evidence>
<comment type="caution">
    <text evidence="1">The sequence shown here is derived from an EMBL/GenBank/DDBJ whole genome shotgun (WGS) entry which is preliminary data.</text>
</comment>